<dbReference type="SUPFAM" id="SSF48371">
    <property type="entry name" value="ARM repeat"/>
    <property type="match status" value="2"/>
</dbReference>
<dbReference type="Pfam" id="PF13001">
    <property type="entry name" value="ECM29_N"/>
    <property type="match status" value="1"/>
</dbReference>
<dbReference type="Pfam" id="PF23731">
    <property type="entry name" value="ARM_ECM29_C"/>
    <property type="match status" value="1"/>
</dbReference>
<sequence length="1824" mass="204124">MSNEIQLLENVELKLAMCNTDSQLEKTIQIFLPPVLLKLASNNAESKKKVMEILSHINKRVKSNDTIKLPFDALLSQFTDGSVSVFVKNFTLIYLEMAASRLSAEETAQHMPEFLRGISNRPVQQRIPLLHIILPVLIKWKMDHGEQLTARNALFHFDENPNDIPVILSFFLDVMLYQPLTAREIAEQQEENTTPKYPGLSPLAVEEVTNKGKVEWTTSKLKDAKLGIMNLILTPIFTDSERLPLLVAGVCDPNHQVVSACEDGMRRWTGNVDYEDATTVKSLYKLYLGSKPTAKAANKDGRSRAPNSVKLRILQYLTKSIAATNMVAPMIQVIFDGIYGDLTTAKLQRSAMSFLQWCARMSKETSIGPVAPVIISGLLKYINENEETQGYDAESIKGYAYIACGLVAKKVPKIGLEDTHMLSLFFENLEQEHKNVRTYVQDALSSMIEIYVDIAPETPIYNDLQEIILKAVQKSDTYSRYMALKYANAIYPFSSVFARYVCLLGSSNAVVKLDVKEEAYRGLIPFVRNKYGLVENVDMIPASELPKLSELIQYVHDHRPAESYSLLSKTPVVKGYPVEVYAEILRFLRMIWVLQVNPSNILIDQYVADKVEHSMSEDPVTMLNFKNSVTEMWSNSDDKQVLQYWLELIENGLNPELKDSILLATSAKCLLEIISLGPSSITTTFKDRLYFFKSLSLSDKLDARILVSHIFGIIASNDSVPQTEIETMLSEFCDILEAPEGTQQQSIDYRHGATLSIGYLVGRCHYRKRNLPPTLHQRCVFNLVRLLEGPASSTFYMMASAACQSIAEIGRSHLLPFPTEKSVDESMDIGTTTEDVIEKLAKLANTCKEAKVQEKATLALGHLTIPLGQQNHTALVHKIVDALYNTADTKQVELAFASGEAWSVLAFGWDSQSMQKYKDMSDMAILQDGSSQESCYAFQPVIDKIISTFVTSNRSWHRKAACIWLLSILKFGKDQTLVKTNLSNIHASFSRLLADRDDFTQECASKGLGLVYEYGDAKIKEDMLYALVGTFTEGRQIQAQSVTDSTVLFEEGALGETPDGNSITTYKELCSLASELNQPDLIYKFMNLANHNAMWTSRRGAAFGFQNLMALAEKEMEPYLPRLIPKLYRYQFDPNPRVNQTMKSIWKSLVKDSQKTVDTYFSEIMEDLLTGLGNRQWRIREASCAAITDLVIGRQLAQIEPYLEKLWQMCFRALDDIKDSVRQASTATCRSLTKLTVHYCDPTMVAMADGLKVMDIVMPFLLQNGIVSDAEDVRKFSLDAVLRVCKTGAALLKKYVPELIDTLLQSLSSLEPQSMNYLSFHVDKYNISQEQLDNARLSGAKNSPMMEGIEHCVNQIDEQVMEELTPRILHIVRKGTGLPTKAGCARFIVTLVMNRRSAFEPFADSYLKALSGTIRSKNPVIRKSYATAIGYVCQLATYDRLVSVVKHLKKLYIDEEDDDAKAGSAVAAVEITRFATDRANSIATAVVPLIFFGEHDPEQDLSKLWKTAWENLTSGTRSMVTMYADEILEFVQPLLTSSSWKIKQTAALTIADMCKTSGKGVQVHAHKLLPVLVSTLATRPWAGKENVLDAFVQLCISVKDSFGHSKIEPSLAEVTKIMVREAKRKNRAYQRHALVSLTSFNDSFAEIVDVLQIEQEFLTELCEMDEAKAMEDEDHENAKPLLLMIKANAFKAIVSAYRPKAFVNQEAQTSVLAEVITNCLYGNVWNVQLAILQSLATFVEHATLSGLSDKKVMNALLKAAFDSLDDLKYSAIRSAAVDLLEQLVSSGSVQGNAKTIFAQGVAKCVQQEPIALIKDKLQKLSAKL</sequence>
<dbReference type="PANTHER" id="PTHR23346">
    <property type="entry name" value="TRANSLATIONAL ACTIVATOR GCN1-RELATED"/>
    <property type="match status" value="1"/>
</dbReference>
<keyword evidence="4" id="KW-0647">Proteasome</keyword>
<dbReference type="OrthoDB" id="16066at2759"/>
<name>A0A0B7N9S6_9FUNG</name>
<dbReference type="Pfam" id="PF23702">
    <property type="entry name" value="ARM_ECM29"/>
    <property type="match status" value="1"/>
</dbReference>
<evidence type="ECO:0000256" key="1">
    <source>
        <dbReference type="ARBA" id="ARBA00004496"/>
    </source>
</evidence>
<gene>
    <name evidence="8" type="primary">PARPA_06106.1 scaffold 21287</name>
</gene>
<evidence type="ECO:0000256" key="2">
    <source>
        <dbReference type="ARBA" id="ARBA00022490"/>
    </source>
</evidence>
<dbReference type="GO" id="GO:0043248">
    <property type="term" value="P:proteasome assembly"/>
    <property type="evidence" value="ECO:0007669"/>
    <property type="project" value="InterPro"/>
</dbReference>
<feature type="domain" description="Proteasome adapter and scaffold protein ECM29 HEAT-repeat" evidence="7">
    <location>
        <begin position="1292"/>
        <end position="1452"/>
    </location>
</feature>
<accession>A0A0B7N9S6</accession>
<evidence type="ECO:0000256" key="3">
    <source>
        <dbReference type="ARBA" id="ARBA00022737"/>
    </source>
</evidence>
<dbReference type="Gene3D" id="1.25.10.10">
    <property type="entry name" value="Leucine-rich Repeat Variant"/>
    <property type="match status" value="3"/>
</dbReference>
<keyword evidence="3" id="KW-0677">Repeat</keyword>
<dbReference type="InterPro" id="IPR011989">
    <property type="entry name" value="ARM-like"/>
</dbReference>
<dbReference type="Proteomes" id="UP000054107">
    <property type="component" value="Unassembled WGS sequence"/>
</dbReference>
<evidence type="ECO:0000313" key="8">
    <source>
        <dbReference type="EMBL" id="CEP12173.1"/>
    </source>
</evidence>
<keyword evidence="2" id="KW-0963">Cytoplasm</keyword>
<evidence type="ECO:0000259" key="7">
    <source>
        <dbReference type="Pfam" id="PF24492"/>
    </source>
</evidence>
<dbReference type="GO" id="GO:0000502">
    <property type="term" value="C:proteasome complex"/>
    <property type="evidence" value="ECO:0007669"/>
    <property type="project" value="UniProtKB-KW"/>
</dbReference>
<comment type="subcellular location">
    <subcellularLocation>
        <location evidence="1">Cytoplasm</location>
    </subcellularLocation>
</comment>
<feature type="domain" description="ECM29 ARM-like repeats" evidence="6">
    <location>
        <begin position="668"/>
        <end position="769"/>
    </location>
</feature>
<dbReference type="Pfam" id="PF24492">
    <property type="entry name" value="HEAT_ECM29"/>
    <property type="match status" value="1"/>
</dbReference>
<dbReference type="InterPro" id="IPR016024">
    <property type="entry name" value="ARM-type_fold"/>
</dbReference>
<dbReference type="InterPro" id="IPR055443">
    <property type="entry name" value="HEAT_ECM29"/>
</dbReference>
<dbReference type="GO" id="GO:0005737">
    <property type="term" value="C:cytoplasm"/>
    <property type="evidence" value="ECO:0007669"/>
    <property type="project" value="UniProtKB-SubCell"/>
</dbReference>
<dbReference type="GO" id="GO:0005634">
    <property type="term" value="C:nucleus"/>
    <property type="evidence" value="ECO:0007669"/>
    <property type="project" value="TreeGrafter"/>
</dbReference>
<dbReference type="STRING" id="35722.A0A0B7N9S6"/>
<keyword evidence="9" id="KW-1185">Reference proteome</keyword>
<dbReference type="GO" id="GO:0060090">
    <property type="term" value="F:molecular adaptor activity"/>
    <property type="evidence" value="ECO:0007669"/>
    <property type="project" value="InterPro"/>
</dbReference>
<reference evidence="8 9" key="1">
    <citation type="submission" date="2014-09" db="EMBL/GenBank/DDBJ databases">
        <authorList>
            <person name="Ellenberger Sabrina"/>
        </authorList>
    </citation>
    <scope>NUCLEOTIDE SEQUENCE [LARGE SCALE GENOMIC DNA]</scope>
    <source>
        <strain evidence="8 9">CBS 412.66</strain>
    </source>
</reference>
<evidence type="ECO:0000259" key="5">
    <source>
        <dbReference type="Pfam" id="PF13001"/>
    </source>
</evidence>
<dbReference type="PANTHER" id="PTHR23346:SF19">
    <property type="entry name" value="PROTEASOME ADAPTER AND SCAFFOLD PROTEIN ECM29"/>
    <property type="match status" value="1"/>
</dbReference>
<evidence type="ECO:0008006" key="10">
    <source>
        <dbReference type="Google" id="ProtNLM"/>
    </source>
</evidence>
<protein>
    <recommendedName>
        <fullName evidence="10">TOG domain-containing protein</fullName>
    </recommendedName>
</protein>
<evidence type="ECO:0000313" key="9">
    <source>
        <dbReference type="Proteomes" id="UP000054107"/>
    </source>
</evidence>
<proteinExistence type="predicted"/>
<dbReference type="GO" id="GO:0036503">
    <property type="term" value="P:ERAD pathway"/>
    <property type="evidence" value="ECO:0007669"/>
    <property type="project" value="TreeGrafter"/>
</dbReference>
<feature type="domain" description="Proteasome component Ecm29 N-terminal" evidence="5">
    <location>
        <begin position="8"/>
        <end position="505"/>
    </location>
</feature>
<organism evidence="8 9">
    <name type="scientific">Parasitella parasitica</name>
    <dbReference type="NCBI Taxonomy" id="35722"/>
    <lineage>
        <taxon>Eukaryota</taxon>
        <taxon>Fungi</taxon>
        <taxon>Fungi incertae sedis</taxon>
        <taxon>Mucoromycota</taxon>
        <taxon>Mucoromycotina</taxon>
        <taxon>Mucoromycetes</taxon>
        <taxon>Mucorales</taxon>
        <taxon>Mucorineae</taxon>
        <taxon>Mucoraceae</taxon>
        <taxon>Parasitella</taxon>
    </lineage>
</organism>
<dbReference type="InterPro" id="IPR055444">
    <property type="entry name" value="ARM_ECM29"/>
</dbReference>
<evidence type="ECO:0000256" key="4">
    <source>
        <dbReference type="ARBA" id="ARBA00022942"/>
    </source>
</evidence>
<evidence type="ECO:0000259" key="6">
    <source>
        <dbReference type="Pfam" id="PF23702"/>
    </source>
</evidence>
<dbReference type="EMBL" id="LN727569">
    <property type="protein sequence ID" value="CEP12173.1"/>
    <property type="molecule type" value="Genomic_DNA"/>
</dbReference>
<dbReference type="InterPro" id="IPR024372">
    <property type="entry name" value="Ecm29_N"/>
</dbReference>